<keyword evidence="4" id="KW-1185">Reference proteome</keyword>
<dbReference type="InterPro" id="IPR003673">
    <property type="entry name" value="CoA-Trfase_fam_III"/>
</dbReference>
<feature type="region of interest" description="Disordered" evidence="2">
    <location>
        <begin position="329"/>
        <end position="348"/>
    </location>
</feature>
<dbReference type="PANTHER" id="PTHR48228:SF5">
    <property type="entry name" value="ALPHA-METHYLACYL-COA RACEMASE"/>
    <property type="match status" value="1"/>
</dbReference>
<dbReference type="SUPFAM" id="SSF89796">
    <property type="entry name" value="CoA-transferase family III (CaiB/BaiF)"/>
    <property type="match status" value="1"/>
</dbReference>
<evidence type="ECO:0000313" key="4">
    <source>
        <dbReference type="Proteomes" id="UP000077266"/>
    </source>
</evidence>
<dbReference type="GO" id="GO:0016740">
    <property type="term" value="F:transferase activity"/>
    <property type="evidence" value="ECO:0007669"/>
    <property type="project" value="UniProtKB-KW"/>
</dbReference>
<dbReference type="OrthoDB" id="16747at2759"/>
<dbReference type="Pfam" id="PF02515">
    <property type="entry name" value="CoA_transf_3"/>
    <property type="match status" value="1"/>
</dbReference>
<reference evidence="3 4" key="1">
    <citation type="journal article" date="2016" name="Mol. Biol. Evol.">
        <title>Comparative Genomics of Early-Diverging Mushroom-Forming Fungi Provides Insights into the Origins of Lignocellulose Decay Capabilities.</title>
        <authorList>
            <person name="Nagy L.G."/>
            <person name="Riley R."/>
            <person name="Tritt A."/>
            <person name="Adam C."/>
            <person name="Daum C."/>
            <person name="Floudas D."/>
            <person name="Sun H."/>
            <person name="Yadav J.S."/>
            <person name="Pangilinan J."/>
            <person name="Larsson K.H."/>
            <person name="Matsuura K."/>
            <person name="Barry K."/>
            <person name="Labutti K."/>
            <person name="Kuo R."/>
            <person name="Ohm R.A."/>
            <person name="Bhattacharya S.S."/>
            <person name="Shirouzu T."/>
            <person name="Yoshinaga Y."/>
            <person name="Martin F.M."/>
            <person name="Grigoriev I.V."/>
            <person name="Hibbett D.S."/>
        </authorList>
    </citation>
    <scope>NUCLEOTIDE SEQUENCE [LARGE SCALE GENOMIC DNA]</scope>
    <source>
        <strain evidence="3 4">HHB12029</strain>
    </source>
</reference>
<dbReference type="PANTHER" id="PTHR48228">
    <property type="entry name" value="SUCCINYL-COA--D-CITRAMALATE COA-TRANSFERASE"/>
    <property type="match status" value="1"/>
</dbReference>
<evidence type="ECO:0000313" key="3">
    <source>
        <dbReference type="EMBL" id="KZV82485.1"/>
    </source>
</evidence>
<dbReference type="EMBL" id="KV426320">
    <property type="protein sequence ID" value="KZV82485.1"/>
    <property type="molecule type" value="Genomic_DNA"/>
</dbReference>
<dbReference type="Proteomes" id="UP000077266">
    <property type="component" value="Unassembled WGS sequence"/>
</dbReference>
<proteinExistence type="inferred from homology"/>
<accession>A0A165CHQ3</accession>
<dbReference type="InterPro" id="IPR023606">
    <property type="entry name" value="CoA-Trfase_III_dom_1_sf"/>
</dbReference>
<dbReference type="InterPro" id="IPR044855">
    <property type="entry name" value="CoA-Trfase_III_dom3_sf"/>
</dbReference>
<dbReference type="InParanoid" id="A0A165CHQ3"/>
<organism evidence="3 4">
    <name type="scientific">Exidia glandulosa HHB12029</name>
    <dbReference type="NCBI Taxonomy" id="1314781"/>
    <lineage>
        <taxon>Eukaryota</taxon>
        <taxon>Fungi</taxon>
        <taxon>Dikarya</taxon>
        <taxon>Basidiomycota</taxon>
        <taxon>Agaricomycotina</taxon>
        <taxon>Agaricomycetes</taxon>
        <taxon>Auriculariales</taxon>
        <taxon>Exidiaceae</taxon>
        <taxon>Exidia</taxon>
    </lineage>
</organism>
<dbReference type="Gene3D" id="3.40.50.10540">
    <property type="entry name" value="Crotonobetainyl-coa:carnitine coa-transferase, domain 1"/>
    <property type="match status" value="1"/>
</dbReference>
<gene>
    <name evidence="3" type="ORF">EXIGLDRAFT_684807</name>
</gene>
<dbReference type="STRING" id="1314781.A0A165CHQ3"/>
<comment type="similarity">
    <text evidence="1">Belongs to the CoA-transferase III family.</text>
</comment>
<keyword evidence="3" id="KW-0808">Transferase</keyword>
<dbReference type="Gene3D" id="3.30.1540.10">
    <property type="entry name" value="formyl-coa transferase, domain 3"/>
    <property type="match status" value="1"/>
</dbReference>
<evidence type="ECO:0000256" key="1">
    <source>
        <dbReference type="ARBA" id="ARBA00008383"/>
    </source>
</evidence>
<sequence length="394" mass="41872">MALAGVRVVEFGGLAPVPFAGMILADYGATVIRIDRPQSQDMPAADFLARGKRSIALDVRTPEGLATAKDLISKADVLLDPYRPGVLEKLGLGPEVFLGGAGGGGRNERLVYARLAGFEPTGPNREFAGHDINYLAASGVLSILPKLADGTPSFPLNIVSDFAGGSHACVQGVLLALIERGRSGVGQVVSADMVSGARYVSSFILAPSQMADESTLYINGKSLLGGDAPFYSVYACKGSSGFISVGCLEPKFFKSFLGILQAHLPDGFDGGGGYVPTERGQMDLDRWEEMRRYFEAAFKTRTRDDWARIFDAKDACVFPVLTPAEAAARRNEDVPAPHPNLDRTPANPPVGGFATLQPGLHSREILSEIGYSREKVAQLLEAGIVRAVNTGSKL</sequence>
<evidence type="ECO:0000256" key="2">
    <source>
        <dbReference type="SAM" id="MobiDB-lite"/>
    </source>
</evidence>
<dbReference type="AlphaFoldDB" id="A0A165CHQ3"/>
<protein>
    <submittedName>
        <fullName evidence="3">CoA-transferase family III</fullName>
    </submittedName>
</protein>
<name>A0A165CHQ3_EXIGL</name>
<dbReference type="InterPro" id="IPR050509">
    <property type="entry name" value="CoA-transferase_III"/>
</dbReference>